<gene>
    <name evidence="1" type="ORF">BECKLFY1418C_GA0070996_105725</name>
</gene>
<dbReference type="EMBL" id="CAADFN010000057">
    <property type="protein sequence ID" value="VFK19416.1"/>
    <property type="molecule type" value="Genomic_DNA"/>
</dbReference>
<sequence length="494" mass="56694">MGRKGIGKLSLFSIAKTIEVRTVKDNQRSAFRMQLDEIKRKIGEREATYKPEVLSTEDIDFEKGTQITITDPKKRIYQAASALRTRLARRFSIIGSANHFAVSINDEAVSHTDRDYYHKVQYLWTFGDEKGSYKKLCTEVESMENLPGRLDSGDEVQGWIGTVEESGKLKDQHGDNLNRIVVLVRGKVAQEDILEEFGETGIFSSYLIGEVHADFLDADDQDDIATSSRQRIIEDDPRYEVLKTFIGKTLKKIQNEWTRLRNEEGSKKAIEIPAIKEWFNKLGPDQKGKAKSLFGKINSLTIEDPDDKKRLFKQAVIAFEGFRYKNNLEALESVSIENIEAVTEIFSNLDDIEATLYHQIISERIGVIRTLQEKVRNNALEKVIQQHVFDHLWLLDPSWERATGSEIMEQQVRTEFGEIETDLTEKEKKARLDIKYRTTSGKHIIIELKRADHRMSVYDLSKQISKYKAAMTKLLKDSLRWTPTLGQDLGGNKL</sequence>
<dbReference type="GO" id="GO:0016301">
    <property type="term" value="F:kinase activity"/>
    <property type="evidence" value="ECO:0007669"/>
    <property type="project" value="UniProtKB-KW"/>
</dbReference>
<reference evidence="1" key="1">
    <citation type="submission" date="2019-02" db="EMBL/GenBank/DDBJ databases">
        <authorList>
            <person name="Gruber-Vodicka R. H."/>
            <person name="Seah K. B. B."/>
        </authorList>
    </citation>
    <scope>NUCLEOTIDE SEQUENCE</scope>
    <source>
        <strain evidence="1">BECK_BY7</strain>
    </source>
</reference>
<dbReference type="InterPro" id="IPR011856">
    <property type="entry name" value="tRNA_endonuc-like_dom_sf"/>
</dbReference>
<keyword evidence="1" id="KW-0418">Kinase</keyword>
<keyword evidence="1" id="KW-0808">Transferase</keyword>
<dbReference type="AlphaFoldDB" id="A0A450WQS1"/>
<dbReference type="Gene3D" id="3.30.565.10">
    <property type="entry name" value="Histidine kinase-like ATPase, C-terminal domain"/>
    <property type="match status" value="1"/>
</dbReference>
<dbReference type="SUPFAM" id="SSF55874">
    <property type="entry name" value="ATPase domain of HSP90 chaperone/DNA topoisomerase II/histidine kinase"/>
    <property type="match status" value="1"/>
</dbReference>
<name>A0A450WQS1_9GAMM</name>
<proteinExistence type="predicted"/>
<evidence type="ECO:0000313" key="1">
    <source>
        <dbReference type="EMBL" id="VFK19416.1"/>
    </source>
</evidence>
<dbReference type="InterPro" id="IPR036890">
    <property type="entry name" value="HATPase_C_sf"/>
</dbReference>
<accession>A0A450WQS1</accession>
<protein>
    <submittedName>
        <fullName evidence="1">Histidine kinase-, DNA gyrase B-, and HSP90-like ATPase</fullName>
    </submittedName>
</protein>
<organism evidence="1">
    <name type="scientific">Candidatus Kentrum sp. LFY</name>
    <dbReference type="NCBI Taxonomy" id="2126342"/>
    <lineage>
        <taxon>Bacteria</taxon>
        <taxon>Pseudomonadati</taxon>
        <taxon>Pseudomonadota</taxon>
        <taxon>Gammaproteobacteria</taxon>
        <taxon>Candidatus Kentrum</taxon>
    </lineage>
</organism>
<dbReference type="GO" id="GO:0003676">
    <property type="term" value="F:nucleic acid binding"/>
    <property type="evidence" value="ECO:0007669"/>
    <property type="project" value="InterPro"/>
</dbReference>
<dbReference type="Gene3D" id="3.40.1350.10">
    <property type="match status" value="1"/>
</dbReference>